<accession>A0A822XDV4</accession>
<evidence type="ECO:0000313" key="1">
    <source>
        <dbReference type="EMBL" id="DAD18510.1"/>
    </source>
</evidence>
<comment type="caution">
    <text evidence="1">The sequence shown here is derived from an EMBL/GenBank/DDBJ whole genome shotgun (WGS) entry which is preliminary data.</text>
</comment>
<gene>
    <name evidence="1" type="ORF">HUJ06_019973</name>
</gene>
<dbReference type="Proteomes" id="UP000607653">
    <property type="component" value="Unassembled WGS sequence"/>
</dbReference>
<protein>
    <submittedName>
        <fullName evidence="1">Uncharacterized protein</fullName>
    </submittedName>
</protein>
<keyword evidence="2" id="KW-1185">Reference proteome</keyword>
<dbReference type="EMBL" id="DUZY01000001">
    <property type="protein sequence ID" value="DAD18510.1"/>
    <property type="molecule type" value="Genomic_DNA"/>
</dbReference>
<dbReference type="AlphaFoldDB" id="A0A822XDV4"/>
<organism evidence="1 2">
    <name type="scientific">Nelumbo nucifera</name>
    <name type="common">Sacred lotus</name>
    <dbReference type="NCBI Taxonomy" id="4432"/>
    <lineage>
        <taxon>Eukaryota</taxon>
        <taxon>Viridiplantae</taxon>
        <taxon>Streptophyta</taxon>
        <taxon>Embryophyta</taxon>
        <taxon>Tracheophyta</taxon>
        <taxon>Spermatophyta</taxon>
        <taxon>Magnoliopsida</taxon>
        <taxon>Proteales</taxon>
        <taxon>Nelumbonaceae</taxon>
        <taxon>Nelumbo</taxon>
    </lineage>
</organism>
<evidence type="ECO:0000313" key="2">
    <source>
        <dbReference type="Proteomes" id="UP000607653"/>
    </source>
</evidence>
<proteinExistence type="predicted"/>
<name>A0A822XDV4_NELNU</name>
<reference evidence="1 2" key="1">
    <citation type="journal article" date="2020" name="Mol. Biol. Evol.">
        <title>Distinct Expression and Methylation Patterns for Genes with Different Fates following a Single Whole-Genome Duplication in Flowering Plants.</title>
        <authorList>
            <person name="Shi T."/>
            <person name="Rahmani R.S."/>
            <person name="Gugger P.F."/>
            <person name="Wang M."/>
            <person name="Li H."/>
            <person name="Zhang Y."/>
            <person name="Li Z."/>
            <person name="Wang Q."/>
            <person name="Van de Peer Y."/>
            <person name="Marchal K."/>
            <person name="Chen J."/>
        </authorList>
    </citation>
    <scope>NUCLEOTIDE SEQUENCE [LARGE SCALE GENOMIC DNA]</scope>
    <source>
        <tissue evidence="1">Leaf</tissue>
    </source>
</reference>
<sequence>MVYHKFMINLAAKEFSKCFDHMRLLSNICITKLEQFIKSKDQTDDAQLM</sequence>